<evidence type="ECO:0000313" key="2">
    <source>
        <dbReference type="EMBL" id="OGK39520.1"/>
    </source>
</evidence>
<name>A0A1F7I831_9BACT</name>
<dbReference type="EMBL" id="MGAF01000048">
    <property type="protein sequence ID" value="OGK39520.1"/>
    <property type="molecule type" value="Genomic_DNA"/>
</dbReference>
<comment type="caution">
    <text evidence="2">The sequence shown here is derived from an EMBL/GenBank/DDBJ whole genome shotgun (WGS) entry which is preliminary data.</text>
</comment>
<dbReference type="STRING" id="1802055.A3A74_00690"/>
<dbReference type="Pfam" id="PF21956">
    <property type="entry name" value="DUF6922"/>
    <property type="match status" value="1"/>
</dbReference>
<evidence type="ECO:0000313" key="3">
    <source>
        <dbReference type="Proteomes" id="UP000179270"/>
    </source>
</evidence>
<gene>
    <name evidence="2" type="ORF">A3A74_00690</name>
</gene>
<reference evidence="2 3" key="1">
    <citation type="journal article" date="2016" name="Nat. Commun.">
        <title>Thousands of microbial genomes shed light on interconnected biogeochemical processes in an aquifer system.</title>
        <authorList>
            <person name="Anantharaman K."/>
            <person name="Brown C.T."/>
            <person name="Hug L.A."/>
            <person name="Sharon I."/>
            <person name="Castelle C.J."/>
            <person name="Probst A.J."/>
            <person name="Thomas B.C."/>
            <person name="Singh A."/>
            <person name="Wilkins M.J."/>
            <person name="Karaoz U."/>
            <person name="Brodie E.L."/>
            <person name="Williams K.H."/>
            <person name="Hubbard S.S."/>
            <person name="Banfield J.F."/>
        </authorList>
    </citation>
    <scope>NUCLEOTIDE SEQUENCE [LARGE SCALE GENOMIC DNA]</scope>
</reference>
<organism evidence="2 3">
    <name type="scientific">Candidatus Roizmanbacteria bacterium RIFCSPLOWO2_01_FULL_35_13</name>
    <dbReference type="NCBI Taxonomy" id="1802055"/>
    <lineage>
        <taxon>Bacteria</taxon>
        <taxon>Candidatus Roizmaniibacteriota</taxon>
    </lineage>
</organism>
<evidence type="ECO:0000259" key="1">
    <source>
        <dbReference type="Pfam" id="PF21956"/>
    </source>
</evidence>
<dbReference type="Proteomes" id="UP000179270">
    <property type="component" value="Unassembled WGS sequence"/>
</dbReference>
<proteinExistence type="predicted"/>
<accession>A0A1F7I831</accession>
<dbReference type="AlphaFoldDB" id="A0A1F7I831"/>
<protein>
    <recommendedName>
        <fullName evidence="1">DUF6922 domain-containing protein</fullName>
    </recommendedName>
</protein>
<feature type="domain" description="DUF6922" evidence="1">
    <location>
        <begin position="12"/>
        <end position="58"/>
    </location>
</feature>
<dbReference type="InterPro" id="IPR053830">
    <property type="entry name" value="DUF6922"/>
</dbReference>
<sequence length="104" mass="12337">MLNHPPKKLQATLWSTDTNNLDLEKDKNYIIHQTLSIGGIEDWRWLFKTYPSKTIISTFVKEPAKIYMPQRFSLAKVMLGLKNRQFIREYYVVNTPRIIRQKPA</sequence>